<evidence type="ECO:0000256" key="2">
    <source>
        <dbReference type="ARBA" id="ARBA00011900"/>
    </source>
</evidence>
<dbReference type="InterPro" id="IPR036086">
    <property type="entry name" value="ParB/Sulfiredoxin_sf"/>
</dbReference>
<dbReference type="EC" id="2.1.1.72" evidence="2"/>
<keyword evidence="4 8" id="KW-0808">Transferase</keyword>
<organism evidence="8 9">
    <name type="scientific">Sphingobium wenxiniae (strain DSM 21828 / CGMCC 1.7748 / JZ-1)</name>
    <dbReference type="NCBI Taxonomy" id="595605"/>
    <lineage>
        <taxon>Bacteria</taxon>
        <taxon>Pseudomonadati</taxon>
        <taxon>Pseudomonadota</taxon>
        <taxon>Alphaproteobacteria</taxon>
        <taxon>Sphingomonadales</taxon>
        <taxon>Sphingomonadaceae</taxon>
        <taxon>Sphingobium</taxon>
    </lineage>
</organism>
<evidence type="ECO:0000313" key="9">
    <source>
        <dbReference type="Proteomes" id="UP000316624"/>
    </source>
</evidence>
<dbReference type="GO" id="GO:0003677">
    <property type="term" value="F:DNA binding"/>
    <property type="evidence" value="ECO:0007669"/>
    <property type="project" value="InterPro"/>
</dbReference>
<evidence type="ECO:0000256" key="5">
    <source>
        <dbReference type="ARBA" id="ARBA00022691"/>
    </source>
</evidence>
<evidence type="ECO:0000256" key="4">
    <source>
        <dbReference type="ARBA" id="ARBA00022679"/>
    </source>
</evidence>
<dbReference type="Proteomes" id="UP000316624">
    <property type="component" value="Unassembled WGS sequence"/>
</dbReference>
<dbReference type="GO" id="GO:0045881">
    <property type="term" value="P:positive regulation of sporulation resulting in formation of a cellular spore"/>
    <property type="evidence" value="ECO:0007669"/>
    <property type="project" value="TreeGrafter"/>
</dbReference>
<dbReference type="InterPro" id="IPR050336">
    <property type="entry name" value="Chromosome_partition/occlusion"/>
</dbReference>
<evidence type="ECO:0000259" key="7">
    <source>
        <dbReference type="SMART" id="SM00470"/>
    </source>
</evidence>
<dbReference type="CDD" id="cd16403">
    <property type="entry name" value="ParB_N_like_MT"/>
    <property type="match status" value="1"/>
</dbReference>
<reference evidence="8 9" key="1">
    <citation type="journal article" date="2015" name="Stand. Genomic Sci.">
        <title>Genomic Encyclopedia of Bacterial and Archaeal Type Strains, Phase III: the genomes of soil and plant-associated and newly described type strains.</title>
        <authorList>
            <person name="Whitman W.B."/>
            <person name="Woyke T."/>
            <person name="Klenk H.P."/>
            <person name="Zhou Y."/>
            <person name="Lilburn T.G."/>
            <person name="Beck B.J."/>
            <person name="De Vos P."/>
            <person name="Vandamme P."/>
            <person name="Eisen J.A."/>
            <person name="Garrity G."/>
            <person name="Hugenholtz P."/>
            <person name="Kyrpides N.C."/>
        </authorList>
    </citation>
    <scope>NUCLEOTIDE SEQUENCE [LARGE SCALE GENOMIC DNA]</scope>
    <source>
        <strain evidence="8 9">CGMCC 1.7748</strain>
    </source>
</reference>
<keyword evidence="3 8" id="KW-0489">Methyltransferase</keyword>
<dbReference type="PIRSF" id="PIRSF036758">
    <property type="entry name" value="Aden_M_ParB"/>
    <property type="match status" value="1"/>
</dbReference>
<evidence type="ECO:0000313" key="8">
    <source>
        <dbReference type="EMBL" id="TWH93836.1"/>
    </source>
</evidence>
<proteinExistence type="inferred from homology"/>
<dbReference type="InterPro" id="IPR002295">
    <property type="entry name" value="N4/N6-MTase_EcoPI_Mod-like"/>
</dbReference>
<sequence>MVNWPADKVERRSVSALVPYARNARTHSEEQVAQIAASIREWGWTVPVLIDEDGGLIAGHGRVLAARKLGIADIPVMVAAGWTEAQKRAYVLADNKLALNAGWDAELLRVELTDLQAFDFDLGLTGFSDDELAALTADKTEGLTDPDAAPNPPEIPVSCPGDVWLLGKHRLMCGDSTSVDDMEKLTSGQMVDMWLTDPPYNVAYEGGTKDKLTIQNDNMGNDEFRQFLRDAYVTASTVMKPGAVFYIWHADSEGYNFRGAAIDAGWKIRQCLIWEKSSLALGRQDYHWQHEPCLYGWKDGAGHLWASDRKQTTILKFDKPSRNGKHPTMKPVALFEYQMLNNTKGGDIVLDSFGGSGTTLIAAEKNGRIARLMELDPRYCDVIVKRWQDFAGDTATLEADGLTFDEVSAQISIGAAASTDPTAVPSRP</sequence>
<evidence type="ECO:0000256" key="3">
    <source>
        <dbReference type="ARBA" id="ARBA00022603"/>
    </source>
</evidence>
<dbReference type="Pfam" id="PF01555">
    <property type="entry name" value="N6_N4_Mtase"/>
    <property type="match status" value="1"/>
</dbReference>
<comment type="catalytic activity">
    <reaction evidence="6">
        <text>a 2'-deoxyadenosine in DNA + S-adenosyl-L-methionine = an N(6)-methyl-2'-deoxyadenosine in DNA + S-adenosyl-L-homocysteine + H(+)</text>
        <dbReference type="Rhea" id="RHEA:15197"/>
        <dbReference type="Rhea" id="RHEA-COMP:12418"/>
        <dbReference type="Rhea" id="RHEA-COMP:12419"/>
        <dbReference type="ChEBI" id="CHEBI:15378"/>
        <dbReference type="ChEBI" id="CHEBI:57856"/>
        <dbReference type="ChEBI" id="CHEBI:59789"/>
        <dbReference type="ChEBI" id="CHEBI:90615"/>
        <dbReference type="ChEBI" id="CHEBI:90616"/>
        <dbReference type="EC" id="2.1.1.72"/>
    </reaction>
</comment>
<gene>
    <name evidence="8" type="ORF">IQ35_02046</name>
</gene>
<dbReference type="AlphaFoldDB" id="A0A562KEK6"/>
<feature type="domain" description="ParB-like N-terminal" evidence="7">
    <location>
        <begin position="10"/>
        <end position="96"/>
    </location>
</feature>
<dbReference type="SUPFAM" id="SSF110849">
    <property type="entry name" value="ParB/Sulfiredoxin"/>
    <property type="match status" value="1"/>
</dbReference>
<dbReference type="Pfam" id="PF02195">
    <property type="entry name" value="ParB_N"/>
    <property type="match status" value="1"/>
</dbReference>
<dbReference type="SUPFAM" id="SSF53335">
    <property type="entry name" value="S-adenosyl-L-methionine-dependent methyltransferases"/>
    <property type="match status" value="1"/>
</dbReference>
<dbReference type="InterPro" id="IPR002941">
    <property type="entry name" value="DNA_methylase_N4/N6"/>
</dbReference>
<comment type="caution">
    <text evidence="8">The sequence shown here is derived from an EMBL/GenBank/DDBJ whole genome shotgun (WGS) entry which is preliminary data.</text>
</comment>
<dbReference type="GO" id="GO:0005694">
    <property type="term" value="C:chromosome"/>
    <property type="evidence" value="ECO:0007669"/>
    <property type="project" value="TreeGrafter"/>
</dbReference>
<protein>
    <recommendedName>
        <fullName evidence="2">site-specific DNA-methyltransferase (adenine-specific)</fullName>
        <ecNumber evidence="2">2.1.1.72</ecNumber>
    </recommendedName>
</protein>
<comment type="similarity">
    <text evidence="1">Belongs to the N(4)/N(6)-methyltransferase family.</text>
</comment>
<dbReference type="GO" id="GO:0008170">
    <property type="term" value="F:N-methyltransferase activity"/>
    <property type="evidence" value="ECO:0007669"/>
    <property type="project" value="InterPro"/>
</dbReference>
<dbReference type="PRINTS" id="PR00506">
    <property type="entry name" value="D21N6MTFRASE"/>
</dbReference>
<dbReference type="GO" id="GO:0007059">
    <property type="term" value="P:chromosome segregation"/>
    <property type="evidence" value="ECO:0007669"/>
    <property type="project" value="TreeGrafter"/>
</dbReference>
<dbReference type="GO" id="GO:0009007">
    <property type="term" value="F:site-specific DNA-methyltransferase (adenine-specific) activity"/>
    <property type="evidence" value="ECO:0007669"/>
    <property type="project" value="UniProtKB-EC"/>
</dbReference>
<dbReference type="InterPro" id="IPR029063">
    <property type="entry name" value="SAM-dependent_MTases_sf"/>
</dbReference>
<dbReference type="InterPro" id="IPR003115">
    <property type="entry name" value="ParB_N"/>
</dbReference>
<name>A0A562KEK6_SPHWJ</name>
<dbReference type="GO" id="GO:0032259">
    <property type="term" value="P:methylation"/>
    <property type="evidence" value="ECO:0007669"/>
    <property type="project" value="UniProtKB-KW"/>
</dbReference>
<dbReference type="RefSeq" id="WP_145073160.1">
    <property type="nucleotide sequence ID" value="NZ_JACIIY010000004.1"/>
</dbReference>
<dbReference type="InterPro" id="IPR015840">
    <property type="entry name" value="DNA_MeTrfase_ParB"/>
</dbReference>
<dbReference type="EMBL" id="VLKK01000006">
    <property type="protein sequence ID" value="TWH93836.1"/>
    <property type="molecule type" value="Genomic_DNA"/>
</dbReference>
<dbReference type="PANTHER" id="PTHR33375:SF1">
    <property type="entry name" value="CHROMOSOME-PARTITIONING PROTEIN PARB-RELATED"/>
    <property type="match status" value="1"/>
</dbReference>
<keyword evidence="5" id="KW-0949">S-adenosyl-L-methionine</keyword>
<evidence type="ECO:0000256" key="1">
    <source>
        <dbReference type="ARBA" id="ARBA00006594"/>
    </source>
</evidence>
<accession>A0A562KEK6</accession>
<dbReference type="Gene3D" id="3.40.50.150">
    <property type="entry name" value="Vaccinia Virus protein VP39"/>
    <property type="match status" value="1"/>
</dbReference>
<keyword evidence="9" id="KW-1185">Reference proteome</keyword>
<evidence type="ECO:0000256" key="6">
    <source>
        <dbReference type="ARBA" id="ARBA00047942"/>
    </source>
</evidence>
<dbReference type="SMART" id="SM00470">
    <property type="entry name" value="ParB"/>
    <property type="match status" value="1"/>
</dbReference>
<dbReference type="Gene3D" id="3.90.1530.10">
    <property type="entry name" value="Conserved hypothetical protein from pyrococcus furiosus pfu- 392566-001, ParB domain"/>
    <property type="match status" value="1"/>
</dbReference>
<dbReference type="PANTHER" id="PTHR33375">
    <property type="entry name" value="CHROMOSOME-PARTITIONING PROTEIN PARB-RELATED"/>
    <property type="match status" value="1"/>
</dbReference>